<feature type="compositionally biased region" description="Basic and acidic residues" evidence="1">
    <location>
        <begin position="679"/>
        <end position="745"/>
    </location>
</feature>
<feature type="region of interest" description="Disordered" evidence="1">
    <location>
        <begin position="679"/>
        <end position="768"/>
    </location>
</feature>
<proteinExistence type="predicted"/>
<feature type="compositionally biased region" description="Acidic residues" evidence="1">
    <location>
        <begin position="746"/>
        <end position="761"/>
    </location>
</feature>
<keyword evidence="2" id="KW-0812">Transmembrane</keyword>
<feature type="region of interest" description="Disordered" evidence="1">
    <location>
        <begin position="600"/>
        <end position="621"/>
    </location>
</feature>
<dbReference type="RefSeq" id="XP_018018395.1">
    <property type="nucleotide sequence ID" value="XM_018162906.2"/>
</dbReference>
<dbReference type="GeneID" id="108674924"/>
<dbReference type="Proteomes" id="UP000694843">
    <property type="component" value="Unplaced"/>
</dbReference>
<name>A0A8B7NXF1_HYAAZ</name>
<evidence type="ECO:0000256" key="2">
    <source>
        <dbReference type="SAM" id="Phobius"/>
    </source>
</evidence>
<reference evidence="4" key="1">
    <citation type="submission" date="2025-08" db="UniProtKB">
        <authorList>
            <consortium name="RefSeq"/>
        </authorList>
    </citation>
    <scope>IDENTIFICATION</scope>
    <source>
        <tissue evidence="4">Whole organism</tissue>
    </source>
</reference>
<dbReference type="KEGG" id="hazt:108674924"/>
<keyword evidence="2" id="KW-0472">Membrane</keyword>
<feature type="transmembrane region" description="Helical" evidence="2">
    <location>
        <begin position="27"/>
        <end position="46"/>
    </location>
</feature>
<keyword evidence="3" id="KW-1185">Reference proteome</keyword>
<dbReference type="OrthoDB" id="6153212at2759"/>
<protein>
    <submittedName>
        <fullName evidence="4">Uncharacterized protein LOC108674924</fullName>
    </submittedName>
</protein>
<organism evidence="3 4">
    <name type="scientific">Hyalella azteca</name>
    <name type="common">Amphipod</name>
    <dbReference type="NCBI Taxonomy" id="294128"/>
    <lineage>
        <taxon>Eukaryota</taxon>
        <taxon>Metazoa</taxon>
        <taxon>Ecdysozoa</taxon>
        <taxon>Arthropoda</taxon>
        <taxon>Crustacea</taxon>
        <taxon>Multicrustacea</taxon>
        <taxon>Malacostraca</taxon>
        <taxon>Eumalacostraca</taxon>
        <taxon>Peracarida</taxon>
        <taxon>Amphipoda</taxon>
        <taxon>Senticaudata</taxon>
        <taxon>Talitrida</taxon>
        <taxon>Talitroidea</taxon>
        <taxon>Hyalellidae</taxon>
        <taxon>Hyalella</taxon>
    </lineage>
</organism>
<sequence>MESASPVNWLLDKSSSRRLLWCQRKNYFIWILQFLLLVCGVLSASLHGSKGAYRDSVSDVDQKLNVAVKFDSRTLRSDGVILNSTIPKFSEVPVVTLTKISPTSETSWVNIKEIIRLHTPFSKEKDSYGEESVRILEKFTKTNKIPAFAIENANGSVSELSAIETEVLNGHLFPDFHSTSAIFQKSKPRENVEDETCDEKGSESPVIEFYNESNLIPHAFEDAEQSSSTELYGNDVSMYFQDKICEDLVNTSTYSEVSNYVDLVDAPTYSDEIYEDLVDAPTNSDKVYDDLVDAPTNSDKFYEDLVDAPTYSDKIFEDFVDPVTLWTDNPNEGESDEDDIRDAAYAKHMESKYEVLHGFSLICKEENVHCHHPHVVSIEACEEVCSLLEMCRFIVYTTRVGRDHRCRLFDLTPFEMNITPHPEERATIYMLPLTVQPGVRKFDGRYYFIAKEKAIPSRAERACRHVSGFYHLTLLAFDQIAVISQIAREMMNTSLPTDDAVIMALIVGHKPLSDTFSNLARRVSRKLKFDAKLRALNNKFIHVAYSGSTFSNARHWRKYQILCQGDPFNLRGEASFYLNLQNWFKDSALNRHLQVPYPESPFGLEAGPNGDQPASSKESFKSESKSAFVNVSVDQISSLQTGNSMGHIITDVDSLEGNCQTQNEITIVEFNHSSEDAWKIKKTDEGDNDGVEIKDSDGVESKDGDGVESKDGDGVESKDGDGVESKDGDGVEAKDGDGVEAKDGDGVEAEDGDGVEAEDGDGVGFKDGVEHARASSNAVGRSLDASIYHLLNLLKFILIFINCFLCFQINMNNFHIQN</sequence>
<gene>
    <name evidence="4" type="primary">LOC108674924</name>
</gene>
<keyword evidence="2" id="KW-1133">Transmembrane helix</keyword>
<accession>A0A8B7NXF1</accession>
<dbReference type="AlphaFoldDB" id="A0A8B7NXF1"/>
<evidence type="ECO:0000313" key="4">
    <source>
        <dbReference type="RefSeq" id="XP_018018395.1"/>
    </source>
</evidence>
<evidence type="ECO:0000313" key="3">
    <source>
        <dbReference type="Proteomes" id="UP000694843"/>
    </source>
</evidence>
<feature type="transmembrane region" description="Helical" evidence="2">
    <location>
        <begin position="787"/>
        <end position="807"/>
    </location>
</feature>
<evidence type="ECO:0000256" key="1">
    <source>
        <dbReference type="SAM" id="MobiDB-lite"/>
    </source>
</evidence>